<organism evidence="4 5">
    <name type="scientific">Favolaschia claudopus</name>
    <dbReference type="NCBI Taxonomy" id="2862362"/>
    <lineage>
        <taxon>Eukaryota</taxon>
        <taxon>Fungi</taxon>
        <taxon>Dikarya</taxon>
        <taxon>Basidiomycota</taxon>
        <taxon>Agaricomycotina</taxon>
        <taxon>Agaricomycetes</taxon>
        <taxon>Agaricomycetidae</taxon>
        <taxon>Agaricales</taxon>
        <taxon>Marasmiineae</taxon>
        <taxon>Mycenaceae</taxon>
        <taxon>Favolaschia</taxon>
    </lineage>
</organism>
<name>A0AAW0DAL6_9AGAR</name>
<dbReference type="GO" id="GO:0016887">
    <property type="term" value="F:ATP hydrolysis activity"/>
    <property type="evidence" value="ECO:0007669"/>
    <property type="project" value="InterPro"/>
</dbReference>
<dbReference type="InterPro" id="IPR027417">
    <property type="entry name" value="P-loop_NTPase"/>
</dbReference>
<dbReference type="InterPro" id="IPR003439">
    <property type="entry name" value="ABC_transporter-like_ATP-bd"/>
</dbReference>
<dbReference type="GO" id="GO:0005524">
    <property type="term" value="F:ATP binding"/>
    <property type="evidence" value="ECO:0007669"/>
    <property type="project" value="UniProtKB-KW"/>
</dbReference>
<evidence type="ECO:0000256" key="1">
    <source>
        <dbReference type="ARBA" id="ARBA00022741"/>
    </source>
</evidence>
<dbReference type="AlphaFoldDB" id="A0AAW0DAL6"/>
<evidence type="ECO:0000259" key="3">
    <source>
        <dbReference type="PROSITE" id="PS50893"/>
    </source>
</evidence>
<gene>
    <name evidence="4" type="ORF">R3P38DRAFT_2606257</name>
</gene>
<dbReference type="Pfam" id="PF00005">
    <property type="entry name" value="ABC_tran"/>
    <property type="match status" value="1"/>
</dbReference>
<feature type="domain" description="ABC transporter" evidence="3">
    <location>
        <begin position="395"/>
        <end position="667"/>
    </location>
</feature>
<dbReference type="PANTHER" id="PTHR43394">
    <property type="entry name" value="ATP-DEPENDENT PERMEASE MDL1, MITOCHONDRIAL"/>
    <property type="match status" value="1"/>
</dbReference>
<evidence type="ECO:0000313" key="4">
    <source>
        <dbReference type="EMBL" id="KAK7048497.1"/>
    </source>
</evidence>
<dbReference type="PANTHER" id="PTHR43394:SF1">
    <property type="entry name" value="ATP-BINDING CASSETTE SUB-FAMILY B MEMBER 10, MITOCHONDRIAL"/>
    <property type="match status" value="1"/>
</dbReference>
<dbReference type="Proteomes" id="UP001362999">
    <property type="component" value="Unassembled WGS sequence"/>
</dbReference>
<evidence type="ECO:0000313" key="5">
    <source>
        <dbReference type="Proteomes" id="UP001362999"/>
    </source>
</evidence>
<comment type="caution">
    <text evidence="4">The sequence shown here is derived from an EMBL/GenBank/DDBJ whole genome shotgun (WGS) entry which is preliminary data.</text>
</comment>
<proteinExistence type="predicted"/>
<dbReference type="SUPFAM" id="SSF52540">
    <property type="entry name" value="P-loop containing nucleoside triphosphate hydrolases"/>
    <property type="match status" value="1"/>
</dbReference>
<reference evidence="4 5" key="1">
    <citation type="journal article" date="2024" name="J Genomics">
        <title>Draft genome sequencing and assembly of Favolaschia claudopus CIRM-BRFM 2984 isolated from oak limbs.</title>
        <authorList>
            <person name="Navarro D."/>
            <person name="Drula E."/>
            <person name="Chaduli D."/>
            <person name="Cazenave R."/>
            <person name="Ahrendt S."/>
            <person name="Wang J."/>
            <person name="Lipzen A."/>
            <person name="Daum C."/>
            <person name="Barry K."/>
            <person name="Grigoriev I.V."/>
            <person name="Favel A."/>
            <person name="Rosso M.N."/>
            <person name="Martin F."/>
        </authorList>
    </citation>
    <scope>NUCLEOTIDE SEQUENCE [LARGE SCALE GENOMIC DNA]</scope>
    <source>
        <strain evidence="4 5">CIRM-BRFM 2984</strain>
    </source>
</reference>
<sequence>MEQKTELPEAGKHASESVEELRLGVWRIFTERETRSLVASWKQFTVLLPIVRKFVLDVYSLGPRLLFLLVLSKVWFGVEDVLLLHFANKLLALIEVGLREGRADTAAVVNAIIGRVVVVAVSACIGHWGSRISPILHNRCVHHFEDLLFSSNLKTDMPTIQANDIDLSLSATPAWNHFENLLELMQTGVQTVILCAYIFRLSSSSQLGPLFVLLCLAQPFLRSLSDKRLWGIAHVLEAIDANYVRLRALKELENDKYRQDILSGNISNYLINEFDRSCQELKDKDMGSPYGLFQRNQSVNFAVAIQLAGDLTMLYYALNAVFNSREFTLTSIAMLQHSESLLRRSFQTGMRELGEGYKGMMFMKRIYDAANVENIVRDGVLEYPRDGSDAAGMSIDLRNVSFVYPGSKSKVKALENVTLSIKSGQLVVLVGANGSGKSTLVKLLARLYDVTSGQVLVNGEDIREYKIRDIRAATASLTQDHHLYPVSLTENIGLGHPSSLADPDMVNDAAGKGGADAFISKLPQGFSTVLDPQNFQYTSQVTRGSEESTRPLVQEANRLVKKIDVSGGERQRVVASRTFMRFNSGKVKLVIADEGSSTLDPKGEWELFKNLRAERQGKTMVLVTHRFGHLTKYADLMLCMKEGHLVETGTHEELMQDPDGEYRKLYDLQANAFST</sequence>
<dbReference type="EMBL" id="JAWWNJ010000009">
    <property type="protein sequence ID" value="KAK7048497.1"/>
    <property type="molecule type" value="Genomic_DNA"/>
</dbReference>
<dbReference type="GO" id="GO:0015421">
    <property type="term" value="F:ABC-type oligopeptide transporter activity"/>
    <property type="evidence" value="ECO:0007669"/>
    <property type="project" value="TreeGrafter"/>
</dbReference>
<dbReference type="InterPro" id="IPR039421">
    <property type="entry name" value="Type_1_exporter"/>
</dbReference>
<accession>A0AAW0DAL6</accession>
<keyword evidence="2 4" id="KW-0067">ATP-binding</keyword>
<keyword evidence="5" id="KW-1185">Reference proteome</keyword>
<dbReference type="InterPro" id="IPR003593">
    <property type="entry name" value="AAA+_ATPase"/>
</dbReference>
<dbReference type="Gene3D" id="3.40.50.300">
    <property type="entry name" value="P-loop containing nucleotide triphosphate hydrolases"/>
    <property type="match status" value="1"/>
</dbReference>
<dbReference type="PROSITE" id="PS50893">
    <property type="entry name" value="ABC_TRANSPORTER_2"/>
    <property type="match status" value="1"/>
</dbReference>
<evidence type="ECO:0000256" key="2">
    <source>
        <dbReference type="ARBA" id="ARBA00022840"/>
    </source>
</evidence>
<keyword evidence="1" id="KW-0547">Nucleotide-binding</keyword>
<protein>
    <submittedName>
        <fullName evidence="4">ABC transporter ATP-binding protein</fullName>
    </submittedName>
</protein>
<dbReference type="SMART" id="SM00382">
    <property type="entry name" value="AAA"/>
    <property type="match status" value="1"/>
</dbReference>